<name>A0ABT3N476_9GAMM</name>
<dbReference type="Proteomes" id="UP001209854">
    <property type="component" value="Unassembled WGS sequence"/>
</dbReference>
<protein>
    <recommendedName>
        <fullName evidence="5">Integrase</fullName>
    </recommendedName>
</protein>
<evidence type="ECO:0000256" key="1">
    <source>
        <dbReference type="ARBA" id="ARBA00023172"/>
    </source>
</evidence>
<dbReference type="EMBL" id="JAPFCC010000002">
    <property type="protein sequence ID" value="MCW7556538.1"/>
    <property type="molecule type" value="Genomic_DNA"/>
</dbReference>
<sequence length="338" mass="38911">MGRKRSSSLPPDVFKQGKRYVHWPYLGCINGKPSRGEQTVLCSDKEPLHRVWFEYKKFIEGNERTIEWMLKAYLDSPEFKELAVKTQEMRLIYFHKICTKKGKKGNAFGKCPLERVSPPLIKKYLLTVDGNATRNKHKGFMAAAWKWAVGEFENIPPNPFDQLKISFKEDSRQDVYVTDDTYEKVFAHIRPAYQAAMELAYLCRAREAEVLELKDDDLLEEGILLRRDKGSITELTKWSPRLREAIELAKSACRATGSTRLIHDPDGASIAPQTFSNRFRKTMTRLVNKGVITPEEKFTFHDLKAKGVSDHTENYSGHKTLSSKKVYLRTAVKIDSTR</sequence>
<dbReference type="RefSeq" id="WP_262566122.1">
    <property type="nucleotide sequence ID" value="NZ_CP103299.1"/>
</dbReference>
<evidence type="ECO:0000313" key="3">
    <source>
        <dbReference type="EMBL" id="MCW7556538.1"/>
    </source>
</evidence>
<dbReference type="InterPro" id="IPR011010">
    <property type="entry name" value="DNA_brk_join_enz"/>
</dbReference>
<proteinExistence type="predicted"/>
<gene>
    <name evidence="2" type="ORF">NX722_28165</name>
    <name evidence="3" type="ORF">NX722_28650</name>
</gene>
<organism evidence="2 4">
    <name type="scientific">Endozoicomonas gorgoniicola</name>
    <dbReference type="NCBI Taxonomy" id="1234144"/>
    <lineage>
        <taxon>Bacteria</taxon>
        <taxon>Pseudomonadati</taxon>
        <taxon>Pseudomonadota</taxon>
        <taxon>Gammaproteobacteria</taxon>
        <taxon>Oceanospirillales</taxon>
        <taxon>Endozoicomonadaceae</taxon>
        <taxon>Endozoicomonas</taxon>
    </lineage>
</organism>
<comment type="caution">
    <text evidence="2">The sequence shown here is derived from an EMBL/GenBank/DDBJ whole genome shotgun (WGS) entry which is preliminary data.</text>
</comment>
<dbReference type="EMBL" id="JAPFCC010000001">
    <property type="protein sequence ID" value="MCW7556441.1"/>
    <property type="molecule type" value="Genomic_DNA"/>
</dbReference>
<evidence type="ECO:0000313" key="2">
    <source>
        <dbReference type="EMBL" id="MCW7556441.1"/>
    </source>
</evidence>
<keyword evidence="4" id="KW-1185">Reference proteome</keyword>
<evidence type="ECO:0000313" key="4">
    <source>
        <dbReference type="Proteomes" id="UP001209854"/>
    </source>
</evidence>
<evidence type="ECO:0008006" key="5">
    <source>
        <dbReference type="Google" id="ProtNLM"/>
    </source>
</evidence>
<dbReference type="InterPro" id="IPR013762">
    <property type="entry name" value="Integrase-like_cat_sf"/>
</dbReference>
<dbReference type="SUPFAM" id="SSF56349">
    <property type="entry name" value="DNA breaking-rejoining enzymes"/>
    <property type="match status" value="1"/>
</dbReference>
<keyword evidence="1" id="KW-0233">DNA recombination</keyword>
<accession>A0ABT3N476</accession>
<reference evidence="2 4" key="1">
    <citation type="submission" date="2022-10" db="EMBL/GenBank/DDBJ databases">
        <title>High-quality genome sequences of two octocoral-associated bacteria, Endozoicomonas euniceicola EF212 and Endozoicomonas gorgoniicola PS125.</title>
        <authorList>
            <person name="Chiou Y.-J."/>
            <person name="Chen Y.-H."/>
        </authorList>
    </citation>
    <scope>NUCLEOTIDE SEQUENCE [LARGE SCALE GENOMIC DNA]</scope>
    <source>
        <strain evidence="2 4">PS125</strain>
    </source>
</reference>
<dbReference type="Gene3D" id="1.10.443.10">
    <property type="entry name" value="Intergrase catalytic core"/>
    <property type="match status" value="1"/>
</dbReference>